<dbReference type="AlphaFoldDB" id="A0A5J9UGC0"/>
<evidence type="ECO:0000256" key="1">
    <source>
        <dbReference type="SAM" id="MobiDB-lite"/>
    </source>
</evidence>
<dbReference type="Proteomes" id="UP000324897">
    <property type="component" value="Unassembled WGS sequence"/>
</dbReference>
<dbReference type="EMBL" id="RWGY01000026">
    <property type="protein sequence ID" value="TVU22682.1"/>
    <property type="molecule type" value="Genomic_DNA"/>
</dbReference>
<gene>
    <name evidence="2" type="ORF">EJB05_32397</name>
</gene>
<name>A0A5J9UGC0_9POAL</name>
<feature type="region of interest" description="Disordered" evidence="1">
    <location>
        <begin position="166"/>
        <end position="187"/>
    </location>
</feature>
<sequence length="187" mass="20679">MHVSPAASCDDTESNPDTKPVDVAGGGFQSLLRNASVPRISFHRRLMTREVRPCAARLMSFQRPSWRRKRRASSSSSPAVKGRWYTSRARWWRHRARHCPGDRPGMSSATRRQRREPWSAARRASRASSSGDHTGDGLMRRTRRTLVQPSGGAADLMMRTHLTPAAAADGGAEAEAAEEAMADQIKS</sequence>
<comment type="caution">
    <text evidence="2">The sequence shown here is derived from an EMBL/GenBank/DDBJ whole genome shotgun (WGS) entry which is preliminary data.</text>
</comment>
<keyword evidence="3" id="KW-1185">Reference proteome</keyword>
<dbReference type="OrthoDB" id="10653887at2759"/>
<organism evidence="2 3">
    <name type="scientific">Eragrostis curvula</name>
    <name type="common">weeping love grass</name>
    <dbReference type="NCBI Taxonomy" id="38414"/>
    <lineage>
        <taxon>Eukaryota</taxon>
        <taxon>Viridiplantae</taxon>
        <taxon>Streptophyta</taxon>
        <taxon>Embryophyta</taxon>
        <taxon>Tracheophyta</taxon>
        <taxon>Spermatophyta</taxon>
        <taxon>Magnoliopsida</taxon>
        <taxon>Liliopsida</taxon>
        <taxon>Poales</taxon>
        <taxon>Poaceae</taxon>
        <taxon>PACMAD clade</taxon>
        <taxon>Chloridoideae</taxon>
        <taxon>Eragrostideae</taxon>
        <taxon>Eragrostidinae</taxon>
        <taxon>Eragrostis</taxon>
    </lineage>
</organism>
<reference evidence="2 3" key="1">
    <citation type="journal article" date="2019" name="Sci. Rep.">
        <title>A high-quality genome of Eragrostis curvula grass provides insights into Poaceae evolution and supports new strategies to enhance forage quality.</title>
        <authorList>
            <person name="Carballo J."/>
            <person name="Santos B.A.C.M."/>
            <person name="Zappacosta D."/>
            <person name="Garbus I."/>
            <person name="Selva J.P."/>
            <person name="Gallo C.A."/>
            <person name="Diaz A."/>
            <person name="Albertini E."/>
            <person name="Caccamo M."/>
            <person name="Echenique V."/>
        </authorList>
    </citation>
    <scope>NUCLEOTIDE SEQUENCE [LARGE SCALE GENOMIC DNA]</scope>
    <source>
        <strain evidence="3">cv. Victoria</strain>
        <tissue evidence="2">Leaf</tissue>
    </source>
</reference>
<protein>
    <submittedName>
        <fullName evidence="2">Uncharacterized protein</fullName>
    </submittedName>
</protein>
<evidence type="ECO:0000313" key="3">
    <source>
        <dbReference type="Proteomes" id="UP000324897"/>
    </source>
</evidence>
<proteinExistence type="predicted"/>
<feature type="compositionally biased region" description="Low complexity" evidence="1">
    <location>
        <begin position="119"/>
        <end position="130"/>
    </location>
</feature>
<evidence type="ECO:0000313" key="2">
    <source>
        <dbReference type="EMBL" id="TVU22682.1"/>
    </source>
</evidence>
<feature type="region of interest" description="Disordered" evidence="1">
    <location>
        <begin position="1"/>
        <end position="25"/>
    </location>
</feature>
<feature type="region of interest" description="Disordered" evidence="1">
    <location>
        <begin position="99"/>
        <end position="143"/>
    </location>
</feature>
<accession>A0A5J9UGC0</accession>
<dbReference type="Gramene" id="TVU22682">
    <property type="protein sequence ID" value="TVU22682"/>
    <property type="gene ID" value="EJB05_32397"/>
</dbReference>